<dbReference type="EMBL" id="JABBWK010000001">
    <property type="protein sequence ID" value="KAG1908670.1"/>
    <property type="molecule type" value="Genomic_DNA"/>
</dbReference>
<accession>A0AAD4HSN6</accession>
<reference evidence="1" key="1">
    <citation type="journal article" date="2020" name="New Phytol.">
        <title>Comparative genomics reveals dynamic genome evolution in host specialist ectomycorrhizal fungi.</title>
        <authorList>
            <person name="Lofgren L.A."/>
            <person name="Nguyen N.H."/>
            <person name="Vilgalys R."/>
            <person name="Ruytinx J."/>
            <person name="Liao H.L."/>
            <person name="Branco S."/>
            <person name="Kuo A."/>
            <person name="LaButti K."/>
            <person name="Lipzen A."/>
            <person name="Andreopoulos W."/>
            <person name="Pangilinan J."/>
            <person name="Riley R."/>
            <person name="Hundley H."/>
            <person name="Na H."/>
            <person name="Barry K."/>
            <person name="Grigoriev I.V."/>
            <person name="Stajich J.E."/>
            <person name="Kennedy P.G."/>
        </authorList>
    </citation>
    <scope>NUCLEOTIDE SEQUENCE</scope>
    <source>
        <strain evidence="1">FC203</strain>
    </source>
</reference>
<keyword evidence="2" id="KW-1185">Reference proteome</keyword>
<comment type="caution">
    <text evidence="1">The sequence shown here is derived from an EMBL/GenBank/DDBJ whole genome shotgun (WGS) entry which is preliminary data.</text>
</comment>
<evidence type="ECO:0000313" key="1">
    <source>
        <dbReference type="EMBL" id="KAG1908670.1"/>
    </source>
</evidence>
<sequence>GADVPQEAFFMSIRKLCHREVIFEVDSIDTKAWISYQSNSKSFSKNFRNETIIKDRTFQLIAEYVLTIFNLDSSTSLAETEKSNTLCPGLLTKAK</sequence>
<dbReference type="GeneID" id="64668450"/>
<gene>
    <name evidence="1" type="ORF">F5891DRAFT_938159</name>
</gene>
<feature type="non-terminal residue" evidence="1">
    <location>
        <position position="1"/>
    </location>
</feature>
<name>A0AAD4HSN6_9AGAM</name>
<dbReference type="AlphaFoldDB" id="A0AAD4HSN6"/>
<proteinExistence type="predicted"/>
<dbReference type="RefSeq" id="XP_041234245.1">
    <property type="nucleotide sequence ID" value="XM_041374152.1"/>
</dbReference>
<protein>
    <submittedName>
        <fullName evidence="1">Uncharacterized protein</fullName>
    </submittedName>
</protein>
<organism evidence="1 2">
    <name type="scientific">Suillus fuscotomentosus</name>
    <dbReference type="NCBI Taxonomy" id="1912939"/>
    <lineage>
        <taxon>Eukaryota</taxon>
        <taxon>Fungi</taxon>
        <taxon>Dikarya</taxon>
        <taxon>Basidiomycota</taxon>
        <taxon>Agaricomycotina</taxon>
        <taxon>Agaricomycetes</taxon>
        <taxon>Agaricomycetidae</taxon>
        <taxon>Boletales</taxon>
        <taxon>Suillineae</taxon>
        <taxon>Suillaceae</taxon>
        <taxon>Suillus</taxon>
    </lineage>
</organism>
<dbReference type="Proteomes" id="UP001195769">
    <property type="component" value="Unassembled WGS sequence"/>
</dbReference>
<evidence type="ECO:0000313" key="2">
    <source>
        <dbReference type="Proteomes" id="UP001195769"/>
    </source>
</evidence>